<evidence type="ECO:0000313" key="4">
    <source>
        <dbReference type="Proteomes" id="UP001629744"/>
    </source>
</evidence>
<dbReference type="EMBL" id="JBDLNU010000001">
    <property type="protein sequence ID" value="MFM1727153.1"/>
    <property type="molecule type" value="Genomic_DNA"/>
</dbReference>
<comment type="caution">
    <text evidence="3">The sequence shown here is derived from an EMBL/GenBank/DDBJ whole genome shotgun (WGS) entry which is preliminary data.</text>
</comment>
<dbReference type="InterPro" id="IPR025948">
    <property type="entry name" value="HTH-like_dom"/>
</dbReference>
<dbReference type="InterPro" id="IPR001584">
    <property type="entry name" value="Integrase_cat-core"/>
</dbReference>
<comment type="function">
    <text evidence="1">Involved in the transposition of the insertion sequence.</text>
</comment>
<evidence type="ECO:0000313" key="3">
    <source>
        <dbReference type="EMBL" id="MFM1727153.1"/>
    </source>
</evidence>
<dbReference type="RefSeq" id="WP_408586126.1">
    <property type="nucleotide sequence ID" value="NZ_JBDLNU010000001.1"/>
</dbReference>
<feature type="domain" description="Integrase catalytic" evidence="2">
    <location>
        <begin position="130"/>
        <end position="292"/>
    </location>
</feature>
<dbReference type="InterPro" id="IPR012337">
    <property type="entry name" value="RNaseH-like_sf"/>
</dbReference>
<organism evidence="3 4">
    <name type="scientific">Prescottella soli</name>
    <dbReference type="NCBI Taxonomy" id="1543852"/>
    <lineage>
        <taxon>Bacteria</taxon>
        <taxon>Bacillati</taxon>
        <taxon>Actinomycetota</taxon>
        <taxon>Actinomycetes</taxon>
        <taxon>Mycobacteriales</taxon>
        <taxon>Nocardiaceae</taxon>
        <taxon>Prescottella</taxon>
    </lineage>
</organism>
<proteinExistence type="predicted"/>
<dbReference type="Gene3D" id="3.30.420.10">
    <property type="entry name" value="Ribonuclease H-like superfamily/Ribonuclease H"/>
    <property type="match status" value="1"/>
</dbReference>
<evidence type="ECO:0000256" key="1">
    <source>
        <dbReference type="ARBA" id="ARBA00002286"/>
    </source>
</evidence>
<dbReference type="Pfam" id="PF13333">
    <property type="entry name" value="rve_2"/>
    <property type="match status" value="1"/>
</dbReference>
<dbReference type="SUPFAM" id="SSF53098">
    <property type="entry name" value="Ribonuclease H-like"/>
    <property type="match status" value="1"/>
</dbReference>
<protein>
    <submittedName>
        <fullName evidence="3">IS3 family transposase</fullName>
    </submittedName>
</protein>
<dbReference type="PROSITE" id="PS50994">
    <property type="entry name" value="INTEGRASE"/>
    <property type="match status" value="1"/>
</dbReference>
<dbReference type="PANTHER" id="PTHR46889:SF4">
    <property type="entry name" value="TRANSPOSASE INSO FOR INSERTION SEQUENCE ELEMENT IS911B-RELATED"/>
    <property type="match status" value="1"/>
</dbReference>
<dbReference type="PANTHER" id="PTHR46889">
    <property type="entry name" value="TRANSPOSASE INSF FOR INSERTION SEQUENCE IS3B-RELATED"/>
    <property type="match status" value="1"/>
</dbReference>
<gene>
    <name evidence="3" type="ORF">ABEU19_000604</name>
</gene>
<dbReference type="InterPro" id="IPR050900">
    <property type="entry name" value="Transposase_IS3/IS150/IS904"/>
</dbReference>
<evidence type="ECO:0000259" key="2">
    <source>
        <dbReference type="PROSITE" id="PS50994"/>
    </source>
</evidence>
<reference evidence="3 4" key="1">
    <citation type="submission" date="2023-11" db="EMBL/GenBank/DDBJ databases">
        <authorList>
            <person name="Val-Calvo J."/>
            <person name="Scortti M."/>
            <person name="Vazquez-Boland J."/>
        </authorList>
    </citation>
    <scope>NUCLEOTIDE SEQUENCE [LARGE SCALE GENOMIC DNA]</scope>
    <source>
        <strain evidence="3 4">DSM 46662</strain>
    </source>
</reference>
<dbReference type="InterPro" id="IPR048020">
    <property type="entry name" value="Transpos_IS3"/>
</dbReference>
<dbReference type="Pfam" id="PF13276">
    <property type="entry name" value="HTH_21"/>
    <property type="match status" value="1"/>
</dbReference>
<name>A0ABW9FPT6_9NOCA</name>
<accession>A0ABW9FPT6</accession>
<dbReference type="InterPro" id="IPR036397">
    <property type="entry name" value="RNaseH_sf"/>
</dbReference>
<dbReference type="Proteomes" id="UP001629744">
    <property type="component" value="Unassembled WGS sequence"/>
</dbReference>
<keyword evidence="4" id="KW-1185">Reference proteome</keyword>
<sequence length="294" mass="33048">MARLEGAGTTAKVHAVVSLKAEHRLDVLLEAAGLARSTFFYHQARLQDPDPQAELKSAIVEAFERSNGRYGHRRIHCEVVKAGRQVAKKTVLTLMRTLGFVCRVRRRKRFTSYRGEAGAVAANLLDRDFDASAPNQKWVTDVTEFRVGDRKLYLSPVMDLFDRQIIAYSIGLAPTLELTNSSLRAALATLDDGQAPLVHSDQGFHYQHSSWRRLLANAGATQSMSRKANCYDNAVIENFFGHLKAELFHHTRYLETGALTTALHEYIRWYNTERISTKLEGLSPAQYRTQALAA</sequence>
<dbReference type="NCBIfam" id="NF033516">
    <property type="entry name" value="transpos_IS3"/>
    <property type="match status" value="1"/>
</dbReference>
<dbReference type="Pfam" id="PF00665">
    <property type="entry name" value="rve"/>
    <property type="match status" value="1"/>
</dbReference>